<organism evidence="1 2">
    <name type="scientific">Eragrostis curvula</name>
    <name type="common">weeping love grass</name>
    <dbReference type="NCBI Taxonomy" id="38414"/>
    <lineage>
        <taxon>Eukaryota</taxon>
        <taxon>Viridiplantae</taxon>
        <taxon>Streptophyta</taxon>
        <taxon>Embryophyta</taxon>
        <taxon>Tracheophyta</taxon>
        <taxon>Spermatophyta</taxon>
        <taxon>Magnoliopsida</taxon>
        <taxon>Liliopsida</taxon>
        <taxon>Poales</taxon>
        <taxon>Poaceae</taxon>
        <taxon>PACMAD clade</taxon>
        <taxon>Chloridoideae</taxon>
        <taxon>Eragrostideae</taxon>
        <taxon>Eragrostidinae</taxon>
        <taxon>Eragrostis</taxon>
    </lineage>
</organism>
<name>A0A5J9SG96_9POAL</name>
<dbReference type="Proteomes" id="UP000324897">
    <property type="component" value="Unassembled WGS sequence"/>
</dbReference>
<protein>
    <submittedName>
        <fullName evidence="1">Uncharacterized protein</fullName>
    </submittedName>
</protein>
<gene>
    <name evidence="1" type="ORF">EJB05_56878</name>
</gene>
<evidence type="ECO:0000313" key="2">
    <source>
        <dbReference type="Proteomes" id="UP000324897"/>
    </source>
</evidence>
<dbReference type="EMBL" id="RWGY01000930">
    <property type="protein sequence ID" value="TVT97846.1"/>
    <property type="molecule type" value="Genomic_DNA"/>
</dbReference>
<dbReference type="Gramene" id="TVT97846">
    <property type="protein sequence ID" value="TVT97846"/>
    <property type="gene ID" value="EJB05_56878"/>
</dbReference>
<reference evidence="1 2" key="1">
    <citation type="journal article" date="2019" name="Sci. Rep.">
        <title>A high-quality genome of Eragrostis curvula grass provides insights into Poaceae evolution and supports new strategies to enhance forage quality.</title>
        <authorList>
            <person name="Carballo J."/>
            <person name="Santos B.A.C.M."/>
            <person name="Zappacosta D."/>
            <person name="Garbus I."/>
            <person name="Selva J.P."/>
            <person name="Gallo C.A."/>
            <person name="Diaz A."/>
            <person name="Albertini E."/>
            <person name="Caccamo M."/>
            <person name="Echenique V."/>
        </authorList>
    </citation>
    <scope>NUCLEOTIDE SEQUENCE [LARGE SCALE GENOMIC DNA]</scope>
    <source>
        <strain evidence="2">cv. Victoria</strain>
        <tissue evidence="1">Leaf</tissue>
    </source>
</reference>
<proteinExistence type="predicted"/>
<sequence length="82" mass="8944">QLSEANLYDRSIGLVVVDSVAPAYNSFLEKLSESTVWDRPLAEPTDGRPVCGVGNGLVYLTWRRAGLESPSRLSTMSSRPTC</sequence>
<keyword evidence="2" id="KW-1185">Reference proteome</keyword>
<dbReference type="AlphaFoldDB" id="A0A5J9SG96"/>
<evidence type="ECO:0000313" key="1">
    <source>
        <dbReference type="EMBL" id="TVT97846.1"/>
    </source>
</evidence>
<comment type="caution">
    <text evidence="1">The sequence shown here is derived from an EMBL/GenBank/DDBJ whole genome shotgun (WGS) entry which is preliminary data.</text>
</comment>
<accession>A0A5J9SG96</accession>
<feature type="non-terminal residue" evidence="1">
    <location>
        <position position="1"/>
    </location>
</feature>